<keyword evidence="7" id="KW-1185">Reference proteome</keyword>
<name>A0A2K8PKI2_STRLA</name>
<gene>
    <name evidence="6" type="ORF">SLAV_23985</name>
</gene>
<evidence type="ECO:0000313" key="6">
    <source>
        <dbReference type="EMBL" id="ATZ26600.1"/>
    </source>
</evidence>
<evidence type="ECO:0000256" key="1">
    <source>
        <dbReference type="ARBA" id="ARBA00004141"/>
    </source>
</evidence>
<evidence type="ECO:0000313" key="7">
    <source>
        <dbReference type="Proteomes" id="UP000231791"/>
    </source>
</evidence>
<evidence type="ECO:0000256" key="2">
    <source>
        <dbReference type="ARBA" id="ARBA00022692"/>
    </source>
</evidence>
<dbReference type="AlphaFoldDB" id="A0A2K8PKI2"/>
<evidence type="ECO:0000256" key="3">
    <source>
        <dbReference type="ARBA" id="ARBA00022989"/>
    </source>
</evidence>
<reference evidence="6 7" key="1">
    <citation type="submission" date="2017-11" db="EMBL/GenBank/DDBJ databases">
        <title>Complete genome sequence of Streptomyces lavendulae subsp. lavendulae CCM 3239 (formerly 'Streptomyces aureofaciens CCM 3239'), the producer of the angucycline-type antibiotic auricin.</title>
        <authorList>
            <person name="Busche T."/>
            <person name="Novakova R."/>
            <person name="Al'Dilaimi A."/>
            <person name="Homerova D."/>
            <person name="Feckova L."/>
            <person name="Rezuchova B."/>
            <person name="Mingyar E."/>
            <person name="Csolleiova D."/>
            <person name="Bekeova C."/>
            <person name="Winkler A."/>
            <person name="Sevcikova B."/>
            <person name="Kalinowski J."/>
            <person name="Kormanec J."/>
            <person name="Ruckert C."/>
        </authorList>
    </citation>
    <scope>NUCLEOTIDE SEQUENCE [LARGE SCALE GENOMIC DNA]</scope>
    <source>
        <strain evidence="6 7">CCM 3239</strain>
    </source>
</reference>
<dbReference type="InterPro" id="IPR049453">
    <property type="entry name" value="Memb_transporter_dom"/>
</dbReference>
<keyword evidence="2" id="KW-0812">Transmembrane</keyword>
<organism evidence="6 7">
    <name type="scientific">Streptomyces lavendulae subsp. lavendulae</name>
    <dbReference type="NCBI Taxonomy" id="58340"/>
    <lineage>
        <taxon>Bacteria</taxon>
        <taxon>Bacillati</taxon>
        <taxon>Actinomycetota</taxon>
        <taxon>Actinomycetes</taxon>
        <taxon>Kitasatosporales</taxon>
        <taxon>Streptomycetaceae</taxon>
        <taxon>Streptomyces</taxon>
    </lineage>
</organism>
<accession>A0A2K8PKI2</accession>
<keyword evidence="3" id="KW-1133">Transmembrane helix</keyword>
<evidence type="ECO:0000256" key="4">
    <source>
        <dbReference type="ARBA" id="ARBA00023136"/>
    </source>
</evidence>
<feature type="domain" description="Integral membrane bound transporter" evidence="5">
    <location>
        <begin position="39"/>
        <end position="153"/>
    </location>
</feature>
<keyword evidence="4" id="KW-0472">Membrane</keyword>
<comment type="subcellular location">
    <subcellularLocation>
        <location evidence="1">Membrane</location>
        <topology evidence="1">Multi-pass membrane protein</topology>
    </subcellularLocation>
</comment>
<evidence type="ECO:0000259" key="5">
    <source>
        <dbReference type="Pfam" id="PF13515"/>
    </source>
</evidence>
<dbReference type="EMBL" id="CP024985">
    <property type="protein sequence ID" value="ATZ26600.1"/>
    <property type="molecule type" value="Genomic_DNA"/>
</dbReference>
<sequence>MSGMFDMFRMSAPLHGRGGRLAPAARLLVCAALPWYACVWLGTSTAPVAAALPAVLILRGDVFAAPRLALERLAGVAVGVLLSVAVLHWLPTGPLSFPVLLVCACAGMYLLGRRGSPNQQVLITALVIYSTPVPGYPLARLEESAVGIAVVALLGPLLWPPDPYRETARGLEEYRTGLADRLARTAARAAAPAPAAVPFPAPVAAFALWHRPYELSAALEHRTGRLLLLPPRRDAAGAAGPLRPRLRLAARTAPALQFLTREVETRPAADDASARAMAPLIEATGRALDEALRGGSGADRLRRARELEAAHRAAHPGARDAVLRAGIHLTHQVLAEHLGPAAH</sequence>
<dbReference type="KEGG" id="slx:SLAV_23985"/>
<dbReference type="Proteomes" id="UP000231791">
    <property type="component" value="Chromosome"/>
</dbReference>
<proteinExistence type="predicted"/>
<dbReference type="Pfam" id="PF13515">
    <property type="entry name" value="FUSC_2"/>
    <property type="match status" value="1"/>
</dbReference>
<dbReference type="GO" id="GO:0016020">
    <property type="term" value="C:membrane"/>
    <property type="evidence" value="ECO:0007669"/>
    <property type="project" value="UniProtKB-SubCell"/>
</dbReference>
<protein>
    <recommendedName>
        <fullName evidence="5">Integral membrane bound transporter domain-containing protein</fullName>
    </recommendedName>
</protein>